<comment type="caution">
    <text evidence="1">The sequence shown here is derived from an EMBL/GenBank/DDBJ whole genome shotgun (WGS) entry which is preliminary data.</text>
</comment>
<keyword evidence="2" id="KW-1185">Reference proteome</keyword>
<evidence type="ECO:0000313" key="2">
    <source>
        <dbReference type="Proteomes" id="UP001362999"/>
    </source>
</evidence>
<gene>
    <name evidence="1" type="ORF">R3P38DRAFT_3222511</name>
</gene>
<reference evidence="1 2" key="1">
    <citation type="journal article" date="2024" name="J Genomics">
        <title>Draft genome sequencing and assembly of Favolaschia claudopus CIRM-BRFM 2984 isolated from oak limbs.</title>
        <authorList>
            <person name="Navarro D."/>
            <person name="Drula E."/>
            <person name="Chaduli D."/>
            <person name="Cazenave R."/>
            <person name="Ahrendt S."/>
            <person name="Wang J."/>
            <person name="Lipzen A."/>
            <person name="Daum C."/>
            <person name="Barry K."/>
            <person name="Grigoriev I.V."/>
            <person name="Favel A."/>
            <person name="Rosso M.N."/>
            <person name="Martin F."/>
        </authorList>
    </citation>
    <scope>NUCLEOTIDE SEQUENCE [LARGE SCALE GENOMIC DNA]</scope>
    <source>
        <strain evidence="1 2">CIRM-BRFM 2984</strain>
    </source>
</reference>
<dbReference type="AlphaFoldDB" id="A0AAV9ZYX5"/>
<organism evidence="1 2">
    <name type="scientific">Favolaschia claudopus</name>
    <dbReference type="NCBI Taxonomy" id="2862362"/>
    <lineage>
        <taxon>Eukaryota</taxon>
        <taxon>Fungi</taxon>
        <taxon>Dikarya</taxon>
        <taxon>Basidiomycota</taxon>
        <taxon>Agaricomycotina</taxon>
        <taxon>Agaricomycetes</taxon>
        <taxon>Agaricomycetidae</taxon>
        <taxon>Agaricales</taxon>
        <taxon>Marasmiineae</taxon>
        <taxon>Mycenaceae</taxon>
        <taxon>Favolaschia</taxon>
    </lineage>
</organism>
<name>A0AAV9ZYX5_9AGAR</name>
<protein>
    <submittedName>
        <fullName evidence="1">Uncharacterized protein</fullName>
    </submittedName>
</protein>
<evidence type="ECO:0000313" key="1">
    <source>
        <dbReference type="EMBL" id="KAK6996332.1"/>
    </source>
</evidence>
<proteinExistence type="predicted"/>
<sequence>MPHPGALTTLKRLNSFELDNYPLLPLLDWHEGHGMTIICIAGSRAPHPLDTLQLPSRLDGNVCGETRLQPPRQSTRFPLVARRPLVSATISFSINANFRNTPSATLYPD</sequence>
<dbReference type="Proteomes" id="UP001362999">
    <property type="component" value="Unassembled WGS sequence"/>
</dbReference>
<dbReference type="EMBL" id="JAWWNJ010000098">
    <property type="protein sequence ID" value="KAK6996332.1"/>
    <property type="molecule type" value="Genomic_DNA"/>
</dbReference>
<accession>A0AAV9ZYX5</accession>